<reference evidence="2" key="1">
    <citation type="submission" date="2022-06" db="EMBL/GenBank/DDBJ databases">
        <title>Ornithinimicrobium HY1793.</title>
        <authorList>
            <person name="Huang Y."/>
        </authorList>
    </citation>
    <scope>NUCLEOTIDE SEQUENCE</scope>
    <source>
        <strain evidence="2">HY1793</strain>
    </source>
</reference>
<feature type="transmembrane region" description="Helical" evidence="1">
    <location>
        <begin position="66"/>
        <end position="83"/>
    </location>
</feature>
<sequence length="155" mass="15461">MRPWAGWLAAGLLLLSLGLPWAGPSTRTVPGGPSCIPDLSGEGGLICDYIGVATTHVVDGVVGGGSPARLFLVLALFLLVVGLRTHRPTALLIAAASAALAVATALPSVQSGQFTALLAAGLLLVSVGGAGQRVRSLRSATWGDTDGSSPSPSAR</sequence>
<gene>
    <name evidence="2" type="ORF">NF556_13960</name>
</gene>
<evidence type="ECO:0000313" key="2">
    <source>
        <dbReference type="EMBL" id="USQ78726.1"/>
    </source>
</evidence>
<dbReference type="RefSeq" id="WP_252591522.1">
    <property type="nucleotide sequence ID" value="NZ_CP099489.1"/>
</dbReference>
<keyword evidence="1" id="KW-0472">Membrane</keyword>
<name>A0ABY4YQ93_9MICO</name>
<accession>A0ABY4YQ93</accession>
<protein>
    <submittedName>
        <fullName evidence="2">Uncharacterized protein</fullName>
    </submittedName>
</protein>
<evidence type="ECO:0000313" key="3">
    <source>
        <dbReference type="Proteomes" id="UP001056455"/>
    </source>
</evidence>
<organism evidence="2 3">
    <name type="scientific">Ornithinimicrobium faecis</name>
    <dbReference type="NCBI Taxonomy" id="2934158"/>
    <lineage>
        <taxon>Bacteria</taxon>
        <taxon>Bacillati</taxon>
        <taxon>Actinomycetota</taxon>
        <taxon>Actinomycetes</taxon>
        <taxon>Micrococcales</taxon>
        <taxon>Ornithinimicrobiaceae</taxon>
        <taxon>Ornithinimicrobium</taxon>
    </lineage>
</organism>
<keyword evidence="1" id="KW-1133">Transmembrane helix</keyword>
<dbReference type="EMBL" id="CP099489">
    <property type="protein sequence ID" value="USQ78726.1"/>
    <property type="molecule type" value="Genomic_DNA"/>
</dbReference>
<keyword evidence="1" id="KW-0812">Transmembrane</keyword>
<evidence type="ECO:0000256" key="1">
    <source>
        <dbReference type="SAM" id="Phobius"/>
    </source>
</evidence>
<keyword evidence="3" id="KW-1185">Reference proteome</keyword>
<feature type="transmembrane region" description="Helical" evidence="1">
    <location>
        <begin position="114"/>
        <end position="131"/>
    </location>
</feature>
<feature type="transmembrane region" description="Helical" evidence="1">
    <location>
        <begin position="90"/>
        <end position="108"/>
    </location>
</feature>
<dbReference type="Proteomes" id="UP001056455">
    <property type="component" value="Chromosome"/>
</dbReference>
<proteinExistence type="predicted"/>